<dbReference type="Proteomes" id="UP000608923">
    <property type="component" value="Unassembled WGS sequence"/>
</dbReference>
<proteinExistence type="predicted"/>
<name>A0A8H9IMW1_9BURK</name>
<reference evidence="2" key="1">
    <citation type="journal article" date="2019" name="Int. J. Syst. Evol. Microbiol.">
        <title>The Global Catalogue of Microorganisms (GCM) 10K type strain sequencing project: providing services to taxonomists for standard genome sequencing and annotation.</title>
        <authorList>
            <consortium name="The Broad Institute Genomics Platform"/>
            <consortium name="The Broad Institute Genome Sequencing Center for Infectious Disease"/>
            <person name="Wu L."/>
            <person name="Ma J."/>
        </authorList>
    </citation>
    <scope>NUCLEOTIDE SEQUENCE [LARGE SCALE GENOMIC DNA]</scope>
    <source>
        <strain evidence="2">KCTC 42083</strain>
    </source>
</reference>
<evidence type="ECO:0000313" key="1">
    <source>
        <dbReference type="EMBL" id="GHC52755.1"/>
    </source>
</evidence>
<protein>
    <submittedName>
        <fullName evidence="1">Uncharacterized protein</fullName>
    </submittedName>
</protein>
<gene>
    <name evidence="1" type="ORF">GCM10010096_26140</name>
</gene>
<accession>A0A8H9IMW1</accession>
<sequence>MGQVAAAYTGAHDQRIDGQRMGLRFGAFTRTQLDTMWRAAINTQYFRILQELYAALGAGISQTTRVFMNIARGVRRRKETAVVCALQSGFNLVDFIVGNGAPLQATLVQ</sequence>
<dbReference type="EMBL" id="BMZN01000004">
    <property type="protein sequence ID" value="GHC52755.1"/>
    <property type="molecule type" value="Genomic_DNA"/>
</dbReference>
<evidence type="ECO:0000313" key="2">
    <source>
        <dbReference type="Proteomes" id="UP000608923"/>
    </source>
</evidence>
<dbReference type="AlphaFoldDB" id="A0A8H9IMW1"/>
<keyword evidence="2" id="KW-1185">Reference proteome</keyword>
<organism evidence="1 2">
    <name type="scientific">Alcaligenes pakistanensis</name>
    <dbReference type="NCBI Taxonomy" id="1482717"/>
    <lineage>
        <taxon>Bacteria</taxon>
        <taxon>Pseudomonadati</taxon>
        <taxon>Pseudomonadota</taxon>
        <taxon>Betaproteobacteria</taxon>
        <taxon>Burkholderiales</taxon>
        <taxon>Alcaligenaceae</taxon>
        <taxon>Alcaligenes</taxon>
    </lineage>
</organism>
<comment type="caution">
    <text evidence="1">The sequence shown here is derived from an EMBL/GenBank/DDBJ whole genome shotgun (WGS) entry which is preliminary data.</text>
</comment>